<dbReference type="AlphaFoldDB" id="A0A8X6TM45"/>
<dbReference type="EMBL" id="BMAW01060227">
    <property type="protein sequence ID" value="GFT25133.1"/>
    <property type="molecule type" value="Genomic_DNA"/>
</dbReference>
<feature type="non-terminal residue" evidence="2">
    <location>
        <position position="38"/>
    </location>
</feature>
<feature type="region of interest" description="Disordered" evidence="1">
    <location>
        <begin position="1"/>
        <end position="38"/>
    </location>
</feature>
<dbReference type="Proteomes" id="UP000887013">
    <property type="component" value="Unassembled WGS sequence"/>
</dbReference>
<protein>
    <submittedName>
        <fullName evidence="2">Uncharacterized protein</fullName>
    </submittedName>
</protein>
<feature type="compositionally biased region" description="Polar residues" evidence="1">
    <location>
        <begin position="24"/>
        <end position="38"/>
    </location>
</feature>
<evidence type="ECO:0000313" key="2">
    <source>
        <dbReference type="EMBL" id="GFT25133.1"/>
    </source>
</evidence>
<evidence type="ECO:0000256" key="1">
    <source>
        <dbReference type="SAM" id="MobiDB-lite"/>
    </source>
</evidence>
<comment type="caution">
    <text evidence="2">The sequence shown here is derived from an EMBL/GenBank/DDBJ whole genome shotgun (WGS) entry which is preliminary data.</text>
</comment>
<gene>
    <name evidence="2" type="ORF">NPIL_404341</name>
</gene>
<accession>A0A8X6TM45</accession>
<organism evidence="2 3">
    <name type="scientific">Nephila pilipes</name>
    <name type="common">Giant wood spider</name>
    <name type="synonym">Nephila maculata</name>
    <dbReference type="NCBI Taxonomy" id="299642"/>
    <lineage>
        <taxon>Eukaryota</taxon>
        <taxon>Metazoa</taxon>
        <taxon>Ecdysozoa</taxon>
        <taxon>Arthropoda</taxon>
        <taxon>Chelicerata</taxon>
        <taxon>Arachnida</taxon>
        <taxon>Araneae</taxon>
        <taxon>Araneomorphae</taxon>
        <taxon>Entelegynae</taxon>
        <taxon>Araneoidea</taxon>
        <taxon>Nephilidae</taxon>
        <taxon>Nephila</taxon>
    </lineage>
</organism>
<proteinExistence type="predicted"/>
<evidence type="ECO:0000313" key="3">
    <source>
        <dbReference type="Proteomes" id="UP000887013"/>
    </source>
</evidence>
<reference evidence="2" key="1">
    <citation type="submission" date="2020-08" db="EMBL/GenBank/DDBJ databases">
        <title>Multicomponent nature underlies the extraordinary mechanical properties of spider dragline silk.</title>
        <authorList>
            <person name="Kono N."/>
            <person name="Nakamura H."/>
            <person name="Mori M."/>
            <person name="Yoshida Y."/>
            <person name="Ohtoshi R."/>
            <person name="Malay A.D."/>
            <person name="Moran D.A.P."/>
            <person name="Tomita M."/>
            <person name="Numata K."/>
            <person name="Arakawa K."/>
        </authorList>
    </citation>
    <scope>NUCLEOTIDE SEQUENCE</scope>
</reference>
<name>A0A8X6TM45_NEPPI</name>
<sequence>MFTRLSPSSAGLAAFRGPPPQPELSGSAQPTPESAASH</sequence>
<keyword evidence="3" id="KW-1185">Reference proteome</keyword>